<dbReference type="PANTHER" id="PTHR45989">
    <property type="entry name" value="TRANSLATION INITIATION FACTOR EIF-2B SUBUNIT GAMMA"/>
    <property type="match status" value="1"/>
</dbReference>
<evidence type="ECO:0000313" key="12">
    <source>
        <dbReference type="EMBL" id="KAF6031174.1"/>
    </source>
</evidence>
<protein>
    <recommendedName>
        <fullName evidence="6">Translation initiation factor eIF2B subunit gamma</fullName>
    </recommendedName>
    <alternativeName>
        <fullName evidence="7">eIF2B GDP-GTP exchange factor subunit gamma</fullName>
    </alternativeName>
</protein>
<comment type="subcellular location">
    <subcellularLocation>
        <location evidence="1">Cytoplasm</location>
        <location evidence="1">Cytosol</location>
    </subcellularLocation>
</comment>
<accession>A0A7J7JZP8</accession>
<evidence type="ECO:0000256" key="8">
    <source>
        <dbReference type="ARBA" id="ARBA00045373"/>
    </source>
</evidence>
<dbReference type="InterPro" id="IPR005835">
    <property type="entry name" value="NTP_transferase_dom"/>
</dbReference>
<dbReference type="SUPFAM" id="SSF53448">
    <property type="entry name" value="Nucleotide-diphospho-sugar transferases"/>
    <property type="match status" value="1"/>
</dbReference>
<comment type="similarity">
    <text evidence="2">Belongs to the eIF-2B gamma/epsilon subunits family.</text>
</comment>
<sequence length="458" mass="50947">MATTTIKFNGHETGSLPLKLMNFQPVLLAAGRGERLAPVSDKTPKCLIPIGNVPMLWYPLRSLDLAGFSDVLIVILKSYESKISSALDHMQKKVPWKTEGFHYKFHSIVENIGEEEGTATSLLNIASVRKNDLLVISCDLITDVPLKSLIEKHTLHRATLTCLMKKLSKPEGALPGVRSKAIAKENNVVGIDEKSDGLLFIYAAADHKDHINLTQTMLTRYPRMLLTSQLEDCHLYCISREALLSVPHATNCHSLRTELIPHLLTHQYTPGDFSIDEDKLSMDLVTKLSSWTDHTGDMHGPYHDTKTRCYVHVAESHNLCLRSNTVPDFYEANKQIGAYTQHFGLGSFHKIPEGLKRSQAGNDSMLGDRLNMGDKSSIKKSMIGSCCEIGDKVKINNCIIMDNVKIKDSCVLQTCIICENSIIDEKAELKECIIGAKQTVPTGKMTNEVLADDEDEFI</sequence>
<proteinExistence type="inferred from homology"/>
<dbReference type="GO" id="GO:0005829">
    <property type="term" value="C:cytosol"/>
    <property type="evidence" value="ECO:0007669"/>
    <property type="project" value="UniProtKB-SubCell"/>
</dbReference>
<evidence type="ECO:0000256" key="9">
    <source>
        <dbReference type="ARBA" id="ARBA00046432"/>
    </source>
</evidence>
<comment type="caution">
    <text evidence="12">The sequence shown here is derived from an EMBL/GenBank/DDBJ whole genome shotgun (WGS) entry which is preliminary data.</text>
</comment>
<dbReference type="PANTHER" id="PTHR45989:SF1">
    <property type="entry name" value="TRANSLATION INITIATION FACTOR EIF-2B SUBUNIT GAMMA"/>
    <property type="match status" value="1"/>
</dbReference>
<feature type="domain" description="Nucleotidyl transferase" evidence="10">
    <location>
        <begin position="25"/>
        <end position="171"/>
    </location>
</feature>
<dbReference type="InterPro" id="IPR051960">
    <property type="entry name" value="eIF2B_gamma"/>
</dbReference>
<keyword evidence="3" id="KW-0963">Cytoplasm</keyword>
<feature type="domain" description="EIF2B subunit epsilon/gamma LbH" evidence="11">
    <location>
        <begin position="357"/>
        <end position="441"/>
    </location>
</feature>
<dbReference type="GO" id="GO:0005851">
    <property type="term" value="C:eukaryotic translation initiation factor 2B complex"/>
    <property type="evidence" value="ECO:0007669"/>
    <property type="project" value="TreeGrafter"/>
</dbReference>
<dbReference type="GO" id="GO:0003743">
    <property type="term" value="F:translation initiation factor activity"/>
    <property type="evidence" value="ECO:0007669"/>
    <property type="project" value="UniProtKB-KW"/>
</dbReference>
<dbReference type="Pfam" id="PF25084">
    <property type="entry name" value="LbH_EIF2B"/>
    <property type="match status" value="1"/>
</dbReference>
<dbReference type="Gene3D" id="2.160.10.10">
    <property type="entry name" value="Hexapeptide repeat proteins"/>
    <property type="match status" value="1"/>
</dbReference>
<evidence type="ECO:0000256" key="1">
    <source>
        <dbReference type="ARBA" id="ARBA00004514"/>
    </source>
</evidence>
<keyword evidence="4" id="KW-0396">Initiation factor</keyword>
<dbReference type="GO" id="GO:0005085">
    <property type="term" value="F:guanyl-nucleotide exchange factor activity"/>
    <property type="evidence" value="ECO:0007669"/>
    <property type="project" value="TreeGrafter"/>
</dbReference>
<dbReference type="GO" id="GO:0002183">
    <property type="term" value="P:cytoplasmic translational initiation"/>
    <property type="evidence" value="ECO:0007669"/>
    <property type="project" value="TreeGrafter"/>
</dbReference>
<dbReference type="Pfam" id="PF00483">
    <property type="entry name" value="NTP_transferase"/>
    <property type="match status" value="1"/>
</dbReference>
<dbReference type="InterPro" id="IPR056764">
    <property type="entry name" value="LbH_EIF2B3/5"/>
</dbReference>
<evidence type="ECO:0000256" key="2">
    <source>
        <dbReference type="ARBA" id="ARBA00007878"/>
    </source>
</evidence>
<evidence type="ECO:0000259" key="11">
    <source>
        <dbReference type="Pfam" id="PF25084"/>
    </source>
</evidence>
<gene>
    <name evidence="12" type="ORF">EB796_010532</name>
</gene>
<evidence type="ECO:0000256" key="6">
    <source>
        <dbReference type="ARBA" id="ARBA00044196"/>
    </source>
</evidence>
<organism evidence="12 13">
    <name type="scientific">Bugula neritina</name>
    <name type="common">Brown bryozoan</name>
    <name type="synonym">Sertularia neritina</name>
    <dbReference type="NCBI Taxonomy" id="10212"/>
    <lineage>
        <taxon>Eukaryota</taxon>
        <taxon>Metazoa</taxon>
        <taxon>Spiralia</taxon>
        <taxon>Lophotrochozoa</taxon>
        <taxon>Bryozoa</taxon>
        <taxon>Gymnolaemata</taxon>
        <taxon>Cheilostomatida</taxon>
        <taxon>Flustrina</taxon>
        <taxon>Buguloidea</taxon>
        <taxon>Bugulidae</taxon>
        <taxon>Bugula</taxon>
    </lineage>
</organism>
<evidence type="ECO:0000256" key="7">
    <source>
        <dbReference type="ARBA" id="ARBA00044229"/>
    </source>
</evidence>
<evidence type="ECO:0000256" key="5">
    <source>
        <dbReference type="ARBA" id="ARBA00022917"/>
    </source>
</evidence>
<evidence type="ECO:0000256" key="3">
    <source>
        <dbReference type="ARBA" id="ARBA00022490"/>
    </source>
</evidence>
<name>A0A7J7JZP8_BUGNE</name>
<evidence type="ECO:0000256" key="4">
    <source>
        <dbReference type="ARBA" id="ARBA00022540"/>
    </source>
</evidence>
<dbReference type="InterPro" id="IPR029044">
    <property type="entry name" value="Nucleotide-diphossugar_trans"/>
</dbReference>
<keyword evidence="5" id="KW-0648">Protein biosynthesis</keyword>
<dbReference type="Proteomes" id="UP000593567">
    <property type="component" value="Unassembled WGS sequence"/>
</dbReference>
<keyword evidence="13" id="KW-1185">Reference proteome</keyword>
<dbReference type="EMBL" id="VXIV02001635">
    <property type="protein sequence ID" value="KAF6031174.1"/>
    <property type="molecule type" value="Genomic_DNA"/>
</dbReference>
<evidence type="ECO:0000313" key="13">
    <source>
        <dbReference type="Proteomes" id="UP000593567"/>
    </source>
</evidence>
<evidence type="ECO:0000259" key="10">
    <source>
        <dbReference type="Pfam" id="PF00483"/>
    </source>
</evidence>
<dbReference type="Gene3D" id="3.90.550.10">
    <property type="entry name" value="Spore Coat Polysaccharide Biosynthesis Protein SpsA, Chain A"/>
    <property type="match status" value="1"/>
</dbReference>
<reference evidence="12" key="1">
    <citation type="submission" date="2020-06" db="EMBL/GenBank/DDBJ databases">
        <title>Draft genome of Bugula neritina, a colonial animal packing powerful symbionts and potential medicines.</title>
        <authorList>
            <person name="Rayko M."/>
        </authorList>
    </citation>
    <scope>NUCLEOTIDE SEQUENCE [LARGE SCALE GENOMIC DNA]</scope>
    <source>
        <strain evidence="12">Kwan_BN1</strain>
    </source>
</reference>
<dbReference type="OrthoDB" id="10250549at2759"/>
<dbReference type="CDD" id="cd04652">
    <property type="entry name" value="LbH_eIF2B_gamma_C"/>
    <property type="match status" value="1"/>
</dbReference>
<dbReference type="AlphaFoldDB" id="A0A7J7JZP8"/>
<comment type="subunit">
    <text evidence="9">Component of the translation initiation factor 2B (eIF2B) complex which is a heterodecamer of two sets of five different subunits: alpha, beta, gamma, delta and epsilon. Subunits alpha, beta and delta comprise a regulatory subcomplex and subunits epsilon and gamma comprise a catalytic subcomplex. Within the complex, the hexameric regulatory complex resides at the center, with the two heterodimeric catalytic subcomplexes bound on opposite sides.</text>
</comment>
<comment type="function">
    <text evidence="8">Acts as a component of the translation initiation factor 2B (eIF2B) complex, which catalyzes the exchange of GDP for GTP on the eukaryotic initiation factor 2 (eIF2) complex gamma subunit. Its guanine nucleotide exchange factor activity is repressed when bound to eIF2 complex phosphorylated on the alpha subunit, thereby limiting the amount of methionyl-initiator methionine tRNA available to the ribosome and consequently global translation is repressed.</text>
</comment>